<sequence length="455" mass="53112">MLACLPRAIARRVSKNSRKFILRSWVANMNKKGPLSIAEQSSTDLLQPFGGSRRTFSVTSDASVHELMGTFEDRSLIRAGEDIRLKTCEDEKVTETAFKQCKRCLGGTWAKMKPNQLTVTYVTGGMTNYLYLCSLPDDVITLENEPRKVLMRIYGEIVDLKQRFYESIIFTVLSERNIGPKTYGVFYSGRIEEFYPYRTLVTQELKNPAIQKTIGERVAEFHCMKVPLNQEAQFIWENIEKFLSMILTVEFEDAEKQERLEAILQSFNFETEYIWMKSMLMNVKSPIVFCHNDVHEGNLIYVNDEIGPDDFDIRLIDFDYSSYNYRGFDIGNHFSEHLHEYSEDFPDGVICTQENYPTREEQENFARSYLDTIQRMRVKVLTGEKDPLKYYCDYDAGSVDELLNEANRFALAANFYWAVWSIIQEKVSKISMNYLKHTEDRIVTYRLLKDKYCSN</sequence>
<reference evidence="4" key="1">
    <citation type="submission" date="2021-01" db="UniProtKB">
        <authorList>
            <consortium name="EnsemblMetazoa"/>
        </authorList>
    </citation>
    <scope>IDENTIFICATION</scope>
</reference>
<evidence type="ECO:0000256" key="3">
    <source>
        <dbReference type="ARBA" id="ARBA00038211"/>
    </source>
</evidence>
<evidence type="ECO:0000313" key="4">
    <source>
        <dbReference type="EnsemblMetazoa" id="CLYHEMP013447.1"/>
    </source>
</evidence>
<dbReference type="EnsemblMetazoa" id="CLYHEMT013447.1">
    <property type="protein sequence ID" value="CLYHEMP013447.1"/>
    <property type="gene ID" value="CLYHEMG013447"/>
</dbReference>
<dbReference type="GO" id="GO:0004103">
    <property type="term" value="F:choline kinase activity"/>
    <property type="evidence" value="ECO:0007669"/>
    <property type="project" value="TreeGrafter"/>
</dbReference>
<accession>A0A7M5WVF3</accession>
<evidence type="ECO:0000256" key="1">
    <source>
        <dbReference type="ARBA" id="ARBA00023209"/>
    </source>
</evidence>
<evidence type="ECO:0000313" key="5">
    <source>
        <dbReference type="Proteomes" id="UP000594262"/>
    </source>
</evidence>
<keyword evidence="1" id="KW-0444">Lipid biosynthesis</keyword>
<keyword evidence="2" id="KW-1208">Phospholipid metabolism</keyword>
<name>A0A7M5WVF3_9CNID</name>
<dbReference type="InterPro" id="IPR011009">
    <property type="entry name" value="Kinase-like_dom_sf"/>
</dbReference>
<dbReference type="Gene3D" id="3.30.200.20">
    <property type="entry name" value="Phosphorylase Kinase, domain 1"/>
    <property type="match status" value="1"/>
</dbReference>
<comment type="similarity">
    <text evidence="3">Belongs to the choline/ethanolamine kinase family.</text>
</comment>
<dbReference type="PANTHER" id="PTHR22603:SF93">
    <property type="entry name" value="RE24176P"/>
    <property type="match status" value="1"/>
</dbReference>
<dbReference type="Gene3D" id="3.90.1200.10">
    <property type="match status" value="1"/>
</dbReference>
<dbReference type="SUPFAM" id="SSF56112">
    <property type="entry name" value="Protein kinase-like (PK-like)"/>
    <property type="match status" value="1"/>
</dbReference>
<organism evidence="4 5">
    <name type="scientific">Clytia hemisphaerica</name>
    <dbReference type="NCBI Taxonomy" id="252671"/>
    <lineage>
        <taxon>Eukaryota</taxon>
        <taxon>Metazoa</taxon>
        <taxon>Cnidaria</taxon>
        <taxon>Hydrozoa</taxon>
        <taxon>Hydroidolina</taxon>
        <taxon>Leptothecata</taxon>
        <taxon>Obeliida</taxon>
        <taxon>Clytiidae</taxon>
        <taxon>Clytia</taxon>
    </lineage>
</organism>
<keyword evidence="1" id="KW-0443">Lipid metabolism</keyword>
<dbReference type="AlphaFoldDB" id="A0A7M5WVF3"/>
<dbReference type="GO" id="GO:0006646">
    <property type="term" value="P:phosphatidylethanolamine biosynthetic process"/>
    <property type="evidence" value="ECO:0007669"/>
    <property type="project" value="TreeGrafter"/>
</dbReference>
<keyword evidence="1" id="KW-0594">Phospholipid biosynthesis</keyword>
<keyword evidence="5" id="KW-1185">Reference proteome</keyword>
<evidence type="ECO:0000256" key="2">
    <source>
        <dbReference type="ARBA" id="ARBA00023264"/>
    </source>
</evidence>
<dbReference type="Proteomes" id="UP000594262">
    <property type="component" value="Unplaced"/>
</dbReference>
<proteinExistence type="inferred from homology"/>
<dbReference type="Pfam" id="PF01633">
    <property type="entry name" value="Choline_kinase"/>
    <property type="match status" value="1"/>
</dbReference>
<dbReference type="PANTHER" id="PTHR22603">
    <property type="entry name" value="CHOLINE/ETHANOALAMINE KINASE"/>
    <property type="match status" value="1"/>
</dbReference>
<dbReference type="RefSeq" id="XP_066935018.1">
    <property type="nucleotide sequence ID" value="XM_067078917.1"/>
</dbReference>
<dbReference type="OrthoDB" id="5950592at2759"/>
<dbReference type="GO" id="GO:0004305">
    <property type="term" value="F:ethanolamine kinase activity"/>
    <property type="evidence" value="ECO:0007669"/>
    <property type="project" value="TreeGrafter"/>
</dbReference>
<protein>
    <recommendedName>
        <fullName evidence="6">Choline/ethanolamine kinase</fullName>
    </recommendedName>
</protein>
<dbReference type="GeneID" id="136822648"/>
<dbReference type="RefSeq" id="XP_066935019.1">
    <property type="nucleotide sequence ID" value="XM_067078918.1"/>
</dbReference>
<evidence type="ECO:0008006" key="6">
    <source>
        <dbReference type="Google" id="ProtNLM"/>
    </source>
</evidence>
<dbReference type="GO" id="GO:0005737">
    <property type="term" value="C:cytoplasm"/>
    <property type="evidence" value="ECO:0007669"/>
    <property type="project" value="TreeGrafter"/>
</dbReference>